<dbReference type="Pfam" id="PF04570">
    <property type="entry name" value="zf-FLZ"/>
    <property type="match status" value="1"/>
</dbReference>
<evidence type="ECO:0000256" key="1">
    <source>
        <dbReference type="ARBA" id="ARBA00009374"/>
    </source>
</evidence>
<dbReference type="InterPro" id="IPR007650">
    <property type="entry name" value="Zf-FLZ_dom"/>
</dbReference>
<evidence type="ECO:0000256" key="2">
    <source>
        <dbReference type="ARBA" id="ARBA00022723"/>
    </source>
</evidence>
<keyword evidence="7" id="KW-1185">Reference proteome</keyword>
<protein>
    <recommendedName>
        <fullName evidence="5">FLZ-type domain-containing protein</fullName>
    </recommendedName>
</protein>
<proteinExistence type="inferred from homology"/>
<accession>A0ABD3E399</accession>
<evidence type="ECO:0000313" key="7">
    <source>
        <dbReference type="Proteomes" id="UP001632038"/>
    </source>
</evidence>
<dbReference type="AlphaFoldDB" id="A0ABD3E399"/>
<dbReference type="PROSITE" id="PS51795">
    <property type="entry name" value="ZF_FLZ"/>
    <property type="match status" value="1"/>
</dbReference>
<dbReference type="Proteomes" id="UP001632038">
    <property type="component" value="Unassembled WGS sequence"/>
</dbReference>
<comment type="caution">
    <text evidence="6">The sequence shown here is derived from an EMBL/GenBank/DDBJ whole genome shotgun (WGS) entry which is preliminary data.</text>
</comment>
<dbReference type="PANTHER" id="PTHR46443:SF3">
    <property type="entry name" value="PROTEIN MARD1"/>
    <property type="match status" value="1"/>
</dbReference>
<dbReference type="GO" id="GO:0008270">
    <property type="term" value="F:zinc ion binding"/>
    <property type="evidence" value="ECO:0007669"/>
    <property type="project" value="UniProtKB-KW"/>
</dbReference>
<sequence length="263" mass="28998">MADYGSAKSPKITCSRQLTSSFFNSPKLFTAFASKGYNETESILSPTSILDAKTLFSAIKIPSWPKPENKTSFEKLGSRGLVDALIDEKSESSLSKPSSRMVVSGSNLKIQVPCFVSPNESPKSPSDFGIKTRSSHLGLFSPVKSPFGSSSSGILSTLSASEMELSEDYTCVISYGRYPRTTHIFDDCIAESCCGVVKFSESRRESLSFSGRSMSYPSDRFLSFCYECKKNLGHGKDIYMYRGEKAFCSSDCRYGQMMLDEDE</sequence>
<keyword evidence="3" id="KW-0862">Zinc</keyword>
<evidence type="ECO:0000256" key="4">
    <source>
        <dbReference type="PROSITE-ProRule" id="PRU01131"/>
    </source>
</evidence>
<name>A0ABD3E399_9LAMI</name>
<gene>
    <name evidence="6" type="ORF">CASFOL_005383</name>
</gene>
<evidence type="ECO:0000256" key="3">
    <source>
        <dbReference type="ARBA" id="ARBA00022771"/>
    </source>
</evidence>
<comment type="similarity">
    <text evidence="1">Belongs to the FLZ family.</text>
</comment>
<dbReference type="PANTHER" id="PTHR46443">
    <property type="entry name" value="FCS-LIKE ZINC FINGER 8"/>
    <property type="match status" value="1"/>
</dbReference>
<keyword evidence="2" id="KW-0479">Metal-binding</keyword>
<keyword evidence="3" id="KW-0863">Zinc-finger</keyword>
<feature type="zinc finger region" description="FLZ-type" evidence="4">
    <location>
        <begin position="220"/>
        <end position="263"/>
    </location>
</feature>
<reference evidence="7" key="1">
    <citation type="journal article" date="2024" name="IScience">
        <title>Strigolactones Initiate the Formation of Haustorium-like Structures in Castilleja.</title>
        <authorList>
            <person name="Buerger M."/>
            <person name="Peterson D."/>
            <person name="Chory J."/>
        </authorList>
    </citation>
    <scope>NUCLEOTIDE SEQUENCE [LARGE SCALE GENOMIC DNA]</scope>
</reference>
<dbReference type="InterPro" id="IPR044593">
    <property type="entry name" value="FLZ8/MARD1"/>
</dbReference>
<feature type="domain" description="FLZ-type" evidence="5">
    <location>
        <begin position="220"/>
        <end position="263"/>
    </location>
</feature>
<dbReference type="EMBL" id="JAVIJP010000007">
    <property type="protein sequence ID" value="KAL3648980.1"/>
    <property type="molecule type" value="Genomic_DNA"/>
</dbReference>
<organism evidence="6 7">
    <name type="scientific">Castilleja foliolosa</name>
    <dbReference type="NCBI Taxonomy" id="1961234"/>
    <lineage>
        <taxon>Eukaryota</taxon>
        <taxon>Viridiplantae</taxon>
        <taxon>Streptophyta</taxon>
        <taxon>Embryophyta</taxon>
        <taxon>Tracheophyta</taxon>
        <taxon>Spermatophyta</taxon>
        <taxon>Magnoliopsida</taxon>
        <taxon>eudicotyledons</taxon>
        <taxon>Gunneridae</taxon>
        <taxon>Pentapetalae</taxon>
        <taxon>asterids</taxon>
        <taxon>lamiids</taxon>
        <taxon>Lamiales</taxon>
        <taxon>Orobanchaceae</taxon>
        <taxon>Pedicularideae</taxon>
        <taxon>Castillejinae</taxon>
        <taxon>Castilleja</taxon>
    </lineage>
</organism>
<evidence type="ECO:0000313" key="6">
    <source>
        <dbReference type="EMBL" id="KAL3648980.1"/>
    </source>
</evidence>
<evidence type="ECO:0000259" key="5">
    <source>
        <dbReference type="PROSITE" id="PS51795"/>
    </source>
</evidence>